<keyword evidence="2" id="KW-1185">Reference proteome</keyword>
<organism evidence="1 2">
    <name type="scientific">Nocardia otitidiscaviarum</name>
    <dbReference type="NCBI Taxonomy" id="1823"/>
    <lineage>
        <taxon>Bacteria</taxon>
        <taxon>Bacillati</taxon>
        <taxon>Actinomycetota</taxon>
        <taxon>Actinomycetes</taxon>
        <taxon>Mycobacteriales</taxon>
        <taxon>Nocardiaceae</taxon>
        <taxon>Nocardia</taxon>
    </lineage>
</organism>
<sequence length="121" mass="12904">MADTGAVSTGPGEQGIPTFSAATFSGSIKVRTTEQGLPVAIRVNPSELHRDPSQLAAEVLRLCQRSAARAGAERRKQLEEAGVSAETLQLSGLPTEADVARLELVEEQEYETEPQSWLGTV</sequence>
<reference evidence="1 2" key="1">
    <citation type="submission" date="2018-06" db="EMBL/GenBank/DDBJ databases">
        <authorList>
            <consortium name="Pathogen Informatics"/>
            <person name="Doyle S."/>
        </authorList>
    </citation>
    <scope>NUCLEOTIDE SEQUENCE [LARGE SCALE GENOMIC DNA]</scope>
    <source>
        <strain evidence="1 2">NCTC1934</strain>
    </source>
</reference>
<evidence type="ECO:0000313" key="1">
    <source>
        <dbReference type="EMBL" id="SUA76669.1"/>
    </source>
</evidence>
<protein>
    <recommendedName>
        <fullName evidence="3">YbaB/EbfC family nucleoid-associated protein</fullName>
    </recommendedName>
</protein>
<proteinExistence type="predicted"/>
<dbReference type="STRING" id="1406858.GCA_000710895_07288"/>
<dbReference type="OrthoDB" id="4775251at2"/>
<evidence type="ECO:0008006" key="3">
    <source>
        <dbReference type="Google" id="ProtNLM"/>
    </source>
</evidence>
<dbReference type="EMBL" id="UGRY01000002">
    <property type="protein sequence ID" value="SUA76669.1"/>
    <property type="molecule type" value="Genomic_DNA"/>
</dbReference>
<gene>
    <name evidence="1" type="ORF">NCTC1934_02654</name>
</gene>
<dbReference type="Proteomes" id="UP000255467">
    <property type="component" value="Unassembled WGS sequence"/>
</dbReference>
<name>A0A378YJT2_9NOCA</name>
<accession>A0A378YJT2</accession>
<evidence type="ECO:0000313" key="2">
    <source>
        <dbReference type="Proteomes" id="UP000255467"/>
    </source>
</evidence>
<dbReference type="AlphaFoldDB" id="A0A378YJT2"/>